<evidence type="ECO:0000256" key="4">
    <source>
        <dbReference type="ARBA" id="ARBA00022980"/>
    </source>
</evidence>
<feature type="binding site" evidence="8">
    <location>
        <position position="225"/>
    </location>
    <ligand>
        <name>isopentenyl diphosphate</name>
        <dbReference type="ChEBI" id="CHEBI:128769"/>
    </ligand>
</feature>
<dbReference type="HAMAP" id="MF_00191">
    <property type="entry name" value="IspH"/>
    <property type="match status" value="1"/>
</dbReference>
<dbReference type="InterPro" id="IPR035104">
    <property type="entry name" value="Ribosomal_protein_S1-like"/>
</dbReference>
<comment type="catalytic activity">
    <reaction evidence="8">
        <text>isopentenyl diphosphate + 2 oxidized [2Fe-2S]-[ferredoxin] + H2O = (2E)-4-hydroxy-3-methylbut-2-enyl diphosphate + 2 reduced [2Fe-2S]-[ferredoxin] + 2 H(+)</text>
        <dbReference type="Rhea" id="RHEA:24488"/>
        <dbReference type="Rhea" id="RHEA-COMP:10000"/>
        <dbReference type="Rhea" id="RHEA-COMP:10001"/>
        <dbReference type="ChEBI" id="CHEBI:15377"/>
        <dbReference type="ChEBI" id="CHEBI:15378"/>
        <dbReference type="ChEBI" id="CHEBI:33737"/>
        <dbReference type="ChEBI" id="CHEBI:33738"/>
        <dbReference type="ChEBI" id="CHEBI:128753"/>
        <dbReference type="ChEBI" id="CHEBI:128769"/>
        <dbReference type="EC" id="1.17.7.4"/>
    </reaction>
</comment>
<feature type="domain" description="S1 motif" evidence="10">
    <location>
        <begin position="579"/>
        <end position="648"/>
    </location>
</feature>
<feature type="active site" description="Proton donor" evidence="8">
    <location>
        <position position="126"/>
    </location>
</feature>
<dbReference type="InterPro" id="IPR012340">
    <property type="entry name" value="NA-bd_OB-fold"/>
</dbReference>
<comment type="pathway">
    <text evidence="8">Isoprenoid biosynthesis; dimethylallyl diphosphate biosynthesis; dimethylallyl diphosphate from (2E)-4-hydroxy-3-methylbutenyl diphosphate: step 1/1.</text>
</comment>
<feature type="binding site" evidence="8">
    <location>
        <position position="225"/>
    </location>
    <ligand>
        <name>(2E)-4-hydroxy-3-methylbut-2-enyl diphosphate</name>
        <dbReference type="ChEBI" id="CHEBI:128753"/>
    </ligand>
</feature>
<feature type="binding site" evidence="8">
    <location>
        <position position="225"/>
    </location>
    <ligand>
        <name>dimethylallyl diphosphate</name>
        <dbReference type="ChEBI" id="CHEBI:57623"/>
    </ligand>
</feature>
<dbReference type="PRINTS" id="PR00681">
    <property type="entry name" value="RIBOSOMALS1"/>
</dbReference>
<feature type="domain" description="S1 motif" evidence="10">
    <location>
        <begin position="319"/>
        <end position="389"/>
    </location>
</feature>
<comment type="cofactor">
    <cofactor evidence="8">
        <name>[4Fe-4S] cluster</name>
        <dbReference type="ChEBI" id="CHEBI:49883"/>
    </cofactor>
    <text evidence="8">Binds 1 [4Fe-4S] cluster per subunit.</text>
</comment>
<feature type="binding site" evidence="8">
    <location>
        <position position="224"/>
    </location>
    <ligand>
        <name>isopentenyl diphosphate</name>
        <dbReference type="ChEBI" id="CHEBI:128769"/>
    </ligand>
</feature>
<comment type="function">
    <text evidence="8">Catalyzes the conversion of 1-hydroxy-2-methyl-2-(E)-butenyl 4-diphosphate (HMBPP) into a mixture of isopentenyl diphosphate (IPP) and dimethylallyl diphosphate (DMAPP). Acts in the terminal step of the DOXP/MEP pathway for isoprenoid precursor biosynthesis.</text>
</comment>
<dbReference type="Pfam" id="PF02401">
    <property type="entry name" value="LYTB"/>
    <property type="match status" value="1"/>
</dbReference>
<dbReference type="Gene3D" id="2.40.50.140">
    <property type="entry name" value="Nucleic acid-binding proteins"/>
    <property type="match status" value="4"/>
</dbReference>
<reference evidence="11" key="2">
    <citation type="journal article" date="2021" name="PeerJ">
        <title>Extensive microbial diversity within the chicken gut microbiome revealed by metagenomics and culture.</title>
        <authorList>
            <person name="Gilroy R."/>
            <person name="Ravi A."/>
            <person name="Getino M."/>
            <person name="Pursley I."/>
            <person name="Horton D.L."/>
            <person name="Alikhan N.F."/>
            <person name="Baker D."/>
            <person name="Gharbi K."/>
            <person name="Hall N."/>
            <person name="Watson M."/>
            <person name="Adriaenssens E.M."/>
            <person name="Foster-Nyarko E."/>
            <person name="Jarju S."/>
            <person name="Secka A."/>
            <person name="Antonio M."/>
            <person name="Oren A."/>
            <person name="Chaudhuri R.R."/>
            <person name="La Ragione R."/>
            <person name="Hildebrand F."/>
            <person name="Pallen M.J."/>
        </authorList>
    </citation>
    <scope>NUCLEOTIDE SEQUENCE</scope>
    <source>
        <strain evidence="11">ChiGjej1B1-19959</strain>
    </source>
</reference>
<feature type="binding site" evidence="8">
    <location>
        <position position="224"/>
    </location>
    <ligand>
        <name>(2E)-4-hydroxy-3-methylbut-2-enyl diphosphate</name>
        <dbReference type="ChEBI" id="CHEBI:128753"/>
    </ligand>
</feature>
<proteinExistence type="inferred from homology"/>
<dbReference type="GO" id="GO:0019288">
    <property type="term" value="P:isopentenyl diphosphate biosynthetic process, methylerythritol 4-phosphate pathway"/>
    <property type="evidence" value="ECO:0007669"/>
    <property type="project" value="UniProtKB-UniRule"/>
</dbReference>
<feature type="binding site" evidence="8">
    <location>
        <position position="74"/>
    </location>
    <ligand>
        <name>dimethylallyl diphosphate</name>
        <dbReference type="ChEBI" id="CHEBI:57623"/>
    </ligand>
</feature>
<evidence type="ECO:0000256" key="1">
    <source>
        <dbReference type="ARBA" id="ARBA00006767"/>
    </source>
</evidence>
<evidence type="ECO:0000259" key="10">
    <source>
        <dbReference type="PROSITE" id="PS50126"/>
    </source>
</evidence>
<feature type="binding site" evidence="8">
    <location>
        <position position="168"/>
    </location>
    <ligand>
        <name>(2E)-4-hydroxy-3-methylbut-2-enyl diphosphate</name>
        <dbReference type="ChEBI" id="CHEBI:128753"/>
    </ligand>
</feature>
<evidence type="ECO:0000256" key="3">
    <source>
        <dbReference type="ARBA" id="ARBA00022723"/>
    </source>
</evidence>
<keyword evidence="3 8" id="KW-0479">Metal-binding</keyword>
<feature type="compositionally biased region" description="Acidic residues" evidence="9">
    <location>
        <begin position="697"/>
        <end position="718"/>
    </location>
</feature>
<dbReference type="GO" id="GO:0046872">
    <property type="term" value="F:metal ion binding"/>
    <property type="evidence" value="ECO:0007669"/>
    <property type="project" value="UniProtKB-KW"/>
</dbReference>
<feature type="binding site" evidence="8">
    <location>
        <position position="224"/>
    </location>
    <ligand>
        <name>dimethylallyl diphosphate</name>
        <dbReference type="ChEBI" id="CHEBI:57623"/>
    </ligand>
</feature>
<dbReference type="GO" id="GO:0003729">
    <property type="term" value="F:mRNA binding"/>
    <property type="evidence" value="ECO:0007669"/>
    <property type="project" value="TreeGrafter"/>
</dbReference>
<feature type="binding site" evidence="8">
    <location>
        <position position="267"/>
    </location>
    <ligand>
        <name>dimethylallyl diphosphate</name>
        <dbReference type="ChEBI" id="CHEBI:57623"/>
    </ligand>
</feature>
<comment type="similarity">
    <text evidence="8">Belongs to the IspH family.</text>
</comment>
<dbReference type="NCBIfam" id="NF000907">
    <property type="entry name" value="PRK00087.1"/>
    <property type="match status" value="1"/>
</dbReference>
<dbReference type="GO" id="GO:0016114">
    <property type="term" value="P:terpenoid biosynthetic process"/>
    <property type="evidence" value="ECO:0007669"/>
    <property type="project" value="UniProtKB-UniRule"/>
</dbReference>
<dbReference type="EMBL" id="DVMW01000012">
    <property type="protein sequence ID" value="HIU35267.1"/>
    <property type="molecule type" value="Genomic_DNA"/>
</dbReference>
<dbReference type="SUPFAM" id="SSF50249">
    <property type="entry name" value="Nucleic acid-binding proteins"/>
    <property type="match status" value="4"/>
</dbReference>
<feature type="binding site" evidence="8">
    <location>
        <position position="74"/>
    </location>
    <ligand>
        <name>isopentenyl diphosphate</name>
        <dbReference type="ChEBI" id="CHEBI:128769"/>
    </ligand>
</feature>
<dbReference type="PANTHER" id="PTHR10724">
    <property type="entry name" value="30S RIBOSOMAL PROTEIN S1"/>
    <property type="match status" value="1"/>
</dbReference>
<comment type="caution">
    <text evidence="11">The sequence shown here is derived from an EMBL/GenBank/DDBJ whole genome shotgun (WGS) entry which is preliminary data.</text>
</comment>
<dbReference type="GO" id="GO:0003735">
    <property type="term" value="F:structural constituent of ribosome"/>
    <property type="evidence" value="ECO:0007669"/>
    <property type="project" value="TreeGrafter"/>
</dbReference>
<feature type="binding site" evidence="8">
    <location>
        <position position="41"/>
    </location>
    <ligand>
        <name>dimethylallyl diphosphate</name>
        <dbReference type="ChEBI" id="CHEBI:57623"/>
    </ligand>
</feature>
<feature type="binding site" evidence="8">
    <location>
        <position position="226"/>
    </location>
    <ligand>
        <name>dimethylallyl diphosphate</name>
        <dbReference type="ChEBI" id="CHEBI:57623"/>
    </ligand>
</feature>
<keyword evidence="8" id="KW-0414">Isoprene biosynthesis</keyword>
<protein>
    <recommendedName>
        <fullName evidence="8">4-hydroxy-3-methylbut-2-enyl diphosphate reductase</fullName>
        <shortName evidence="8">HMBPP reductase</shortName>
        <ecNumber evidence="8">1.17.7.4</ecNumber>
    </recommendedName>
</protein>
<feature type="binding site" evidence="8">
    <location>
        <position position="124"/>
    </location>
    <ligand>
        <name>dimethylallyl diphosphate</name>
        <dbReference type="ChEBI" id="CHEBI:57623"/>
    </ligand>
</feature>
<dbReference type="GO" id="GO:0051745">
    <property type="term" value="F:4-hydroxy-3-methylbut-2-enyl diphosphate reductase activity"/>
    <property type="evidence" value="ECO:0007669"/>
    <property type="project" value="UniProtKB-UniRule"/>
</dbReference>
<dbReference type="PANTHER" id="PTHR10724:SF7">
    <property type="entry name" value="SMALL RIBOSOMAL SUBUNIT PROTEIN BS1C"/>
    <property type="match status" value="1"/>
</dbReference>
<feature type="binding site" evidence="8">
    <location>
        <position position="124"/>
    </location>
    <ligand>
        <name>isopentenyl diphosphate</name>
        <dbReference type="ChEBI" id="CHEBI:128769"/>
    </ligand>
</feature>
<feature type="domain" description="S1 motif" evidence="10">
    <location>
        <begin position="405"/>
        <end position="473"/>
    </location>
</feature>
<evidence type="ECO:0000256" key="8">
    <source>
        <dbReference type="HAMAP-Rule" id="MF_00191"/>
    </source>
</evidence>
<reference evidence="11" key="1">
    <citation type="submission" date="2020-10" db="EMBL/GenBank/DDBJ databases">
        <authorList>
            <person name="Gilroy R."/>
        </authorList>
    </citation>
    <scope>NUCLEOTIDE SEQUENCE</scope>
    <source>
        <strain evidence="11">ChiGjej1B1-19959</strain>
    </source>
</reference>
<dbReference type="CDD" id="cd05688">
    <property type="entry name" value="S1_RPS1_repeat_ec3"/>
    <property type="match status" value="1"/>
</dbReference>
<organism evidence="11 12">
    <name type="scientific">Candidatus Fimenecus excrementigallinarum</name>
    <dbReference type="NCBI Taxonomy" id="2840816"/>
    <lineage>
        <taxon>Bacteria</taxon>
        <taxon>Bacillati</taxon>
        <taxon>Bacillota</taxon>
        <taxon>Clostridia</taxon>
        <taxon>Candidatus Fimenecus</taxon>
    </lineage>
</organism>
<dbReference type="Pfam" id="PF00575">
    <property type="entry name" value="S1"/>
    <property type="match status" value="4"/>
</dbReference>
<dbReference type="PROSITE" id="PS50126">
    <property type="entry name" value="S1"/>
    <property type="match status" value="4"/>
</dbReference>
<evidence type="ECO:0000256" key="5">
    <source>
        <dbReference type="ARBA" id="ARBA00023004"/>
    </source>
</evidence>
<feature type="binding site" evidence="8">
    <location>
        <position position="196"/>
    </location>
    <ligand>
        <name>[4Fe-4S] cluster</name>
        <dbReference type="ChEBI" id="CHEBI:49883"/>
    </ligand>
</feature>
<dbReference type="AlphaFoldDB" id="A0A9D1IDI7"/>
<dbReference type="InterPro" id="IPR003451">
    <property type="entry name" value="LytB/IspH"/>
</dbReference>
<evidence type="ECO:0000313" key="11">
    <source>
        <dbReference type="EMBL" id="HIU35267.1"/>
    </source>
</evidence>
<dbReference type="CDD" id="cd13944">
    <property type="entry name" value="lytB_ispH"/>
    <property type="match status" value="1"/>
</dbReference>
<keyword evidence="2 8" id="KW-0004">4Fe-4S</keyword>
<evidence type="ECO:0000313" key="12">
    <source>
        <dbReference type="Proteomes" id="UP000824071"/>
    </source>
</evidence>
<dbReference type="InterPro" id="IPR003029">
    <property type="entry name" value="S1_domain"/>
</dbReference>
<feature type="binding site" evidence="8">
    <location>
        <position position="41"/>
    </location>
    <ligand>
        <name>(2E)-4-hydroxy-3-methylbut-2-enyl diphosphate</name>
        <dbReference type="ChEBI" id="CHEBI:128753"/>
    </ligand>
</feature>
<feature type="binding site" evidence="8">
    <location>
        <position position="267"/>
    </location>
    <ligand>
        <name>isopentenyl diphosphate</name>
        <dbReference type="ChEBI" id="CHEBI:128769"/>
    </ligand>
</feature>
<dbReference type="Gene3D" id="3.40.50.11270">
    <property type="match status" value="1"/>
</dbReference>
<dbReference type="NCBIfam" id="TIGR00216">
    <property type="entry name" value="ispH_lytB"/>
    <property type="match status" value="1"/>
</dbReference>
<feature type="binding site" evidence="8">
    <location>
        <position position="96"/>
    </location>
    <ligand>
        <name>[4Fe-4S] cluster</name>
        <dbReference type="ChEBI" id="CHEBI:49883"/>
    </ligand>
</feature>
<keyword evidence="6 8" id="KW-0411">Iron-sulfur</keyword>
<dbReference type="NCBIfam" id="NF005208">
    <property type="entry name" value="PRK06676.1"/>
    <property type="match status" value="1"/>
</dbReference>
<evidence type="ECO:0000256" key="2">
    <source>
        <dbReference type="ARBA" id="ARBA00022485"/>
    </source>
</evidence>
<evidence type="ECO:0000256" key="9">
    <source>
        <dbReference type="SAM" id="MobiDB-lite"/>
    </source>
</evidence>
<name>A0A9D1IDI7_9FIRM</name>
<comment type="pathway">
    <text evidence="8">Isoprenoid biosynthesis; isopentenyl diphosphate biosynthesis via DXP pathway; isopentenyl diphosphate from 1-deoxy-D-xylulose 5-phosphate: step 6/6.</text>
</comment>
<feature type="binding site" evidence="8">
    <location>
        <position position="124"/>
    </location>
    <ligand>
        <name>(2E)-4-hydroxy-3-methylbut-2-enyl diphosphate</name>
        <dbReference type="ChEBI" id="CHEBI:128753"/>
    </ligand>
</feature>
<keyword evidence="5 8" id="KW-0408">Iron</keyword>
<sequence length="718" mass="77839">MQKITLAKTAGFCFGVSRAVHLLEEMVARGEKACTLGPIIHNPQVISYFEAHGVRVVEDPAACHADETLVVRTHGVPKETLEAVGQLPLRVENATCPFVTKIHKIVQKHSTPDNVTLIAGDASHPEVVGIRSYCRGRSFVFNSLEELETLAEQMPSLDENGMILVAQTTFSTKTFKKCVKKIKLVYTNAVIFDTICSATEERQEEAFRLSCENDAMLIIGGRQSSNTAKLKAVCESNCPTFLIETARELRAIDLSGYRSIGVTAGASTPDSIIKEVLKTMSENLTQTGAEIVEKEATEASSEAASFADMLEEYIDSSSDQAVVGRVVAVTPTEIEVEIAGRKHTGYVTAAEYSSDPSVDIEKDVHIGDELHLIVMKTNDSEGTMALSKRRYDAMKAWDELTEDNEATVEGKVTGVVGDGKGLFVQYNGIRVFVPASLAKRNRSDSLEEMVGQTVQFKIIEVDRRRRRVVGSVRAALREARAAAADAFWAQAEEGQTYTGTVRSLTSYGAFVDIGGVDGMIHISELSWSRIKHPSEVVNVGDTVEVYIKGLDREKKKISLGYKKAEDNPWEILRRDYPNGSVLPAKIVGLTTFGAFANILPGIDGLIHISEISHKHIANPADVLQVGQAVQVELLDVDFDKKRVSLSMKALEEEPAADTAEEAAPVSIDELAEQMQEEAPAAEAAEEAAAEAPAAEEAAAEEPAAEEAAAEAPAEETAE</sequence>
<dbReference type="InterPro" id="IPR050437">
    <property type="entry name" value="Ribos_protein_bS1-like"/>
</dbReference>
<comment type="similarity">
    <text evidence="1">Belongs to the bacterial ribosomal protein bS1 family.</text>
</comment>
<keyword evidence="7" id="KW-0687">Ribonucleoprotein</keyword>
<feature type="binding site" evidence="8">
    <location>
        <position position="226"/>
    </location>
    <ligand>
        <name>isopentenyl diphosphate</name>
        <dbReference type="ChEBI" id="CHEBI:128769"/>
    </ligand>
</feature>
<evidence type="ECO:0000256" key="6">
    <source>
        <dbReference type="ARBA" id="ARBA00023014"/>
    </source>
</evidence>
<dbReference type="GO" id="GO:0051539">
    <property type="term" value="F:4 iron, 4 sulfur cluster binding"/>
    <property type="evidence" value="ECO:0007669"/>
    <property type="project" value="UniProtKB-UniRule"/>
</dbReference>
<dbReference type="FunFam" id="2.40.50.140:FF:000051">
    <property type="entry name" value="RNA-binding transcriptional accessory protein"/>
    <property type="match status" value="1"/>
</dbReference>
<dbReference type="Gene3D" id="3.40.1010.20">
    <property type="entry name" value="4-hydroxy-3-methylbut-2-enyl diphosphate reductase, catalytic domain"/>
    <property type="match status" value="2"/>
</dbReference>
<dbReference type="GO" id="GO:0022627">
    <property type="term" value="C:cytosolic small ribosomal subunit"/>
    <property type="evidence" value="ECO:0007669"/>
    <property type="project" value="TreeGrafter"/>
</dbReference>
<keyword evidence="8 11" id="KW-0560">Oxidoreductase</keyword>
<feature type="binding site" evidence="8">
    <location>
        <position position="74"/>
    </location>
    <ligand>
        <name>(2E)-4-hydroxy-3-methylbut-2-enyl diphosphate</name>
        <dbReference type="ChEBI" id="CHEBI:128753"/>
    </ligand>
</feature>
<feature type="binding site" evidence="8">
    <location>
        <position position="267"/>
    </location>
    <ligand>
        <name>(2E)-4-hydroxy-3-methylbut-2-enyl diphosphate</name>
        <dbReference type="ChEBI" id="CHEBI:128753"/>
    </ligand>
</feature>
<keyword evidence="4 11" id="KW-0689">Ribosomal protein</keyword>
<comment type="catalytic activity">
    <reaction evidence="8">
        <text>dimethylallyl diphosphate + 2 oxidized [2Fe-2S]-[ferredoxin] + H2O = (2E)-4-hydroxy-3-methylbut-2-enyl diphosphate + 2 reduced [2Fe-2S]-[ferredoxin] + 2 H(+)</text>
        <dbReference type="Rhea" id="RHEA:24825"/>
        <dbReference type="Rhea" id="RHEA-COMP:10000"/>
        <dbReference type="Rhea" id="RHEA-COMP:10001"/>
        <dbReference type="ChEBI" id="CHEBI:15377"/>
        <dbReference type="ChEBI" id="CHEBI:15378"/>
        <dbReference type="ChEBI" id="CHEBI:33737"/>
        <dbReference type="ChEBI" id="CHEBI:33738"/>
        <dbReference type="ChEBI" id="CHEBI:57623"/>
        <dbReference type="ChEBI" id="CHEBI:128753"/>
        <dbReference type="EC" id="1.17.7.4"/>
    </reaction>
</comment>
<dbReference type="GO" id="GO:0006412">
    <property type="term" value="P:translation"/>
    <property type="evidence" value="ECO:0007669"/>
    <property type="project" value="TreeGrafter"/>
</dbReference>
<accession>A0A9D1IDI7</accession>
<feature type="binding site" evidence="8">
    <location>
        <position position="226"/>
    </location>
    <ligand>
        <name>(2E)-4-hydroxy-3-methylbut-2-enyl diphosphate</name>
        <dbReference type="ChEBI" id="CHEBI:128753"/>
    </ligand>
</feature>
<gene>
    <name evidence="8" type="primary">ispH</name>
    <name evidence="11" type="ORF">IAC53_01485</name>
</gene>
<dbReference type="SMART" id="SM00316">
    <property type="entry name" value="S1"/>
    <property type="match status" value="4"/>
</dbReference>
<feature type="binding site" evidence="8">
    <location>
        <position position="41"/>
    </location>
    <ligand>
        <name>isopentenyl diphosphate</name>
        <dbReference type="ChEBI" id="CHEBI:128769"/>
    </ligand>
</feature>
<dbReference type="Proteomes" id="UP000824071">
    <property type="component" value="Unassembled WGS sequence"/>
</dbReference>
<dbReference type="GO" id="GO:0050992">
    <property type="term" value="P:dimethylallyl diphosphate biosynthetic process"/>
    <property type="evidence" value="ECO:0007669"/>
    <property type="project" value="UniProtKB-UniRule"/>
</dbReference>
<feature type="domain" description="S1 motif" evidence="10">
    <location>
        <begin position="494"/>
        <end position="562"/>
    </location>
</feature>
<feature type="binding site" evidence="8">
    <location>
        <position position="13"/>
    </location>
    <ligand>
        <name>[4Fe-4S] cluster</name>
        <dbReference type="ChEBI" id="CHEBI:49883"/>
    </ligand>
</feature>
<evidence type="ECO:0000256" key="7">
    <source>
        <dbReference type="ARBA" id="ARBA00023274"/>
    </source>
</evidence>
<dbReference type="CDD" id="cd04465">
    <property type="entry name" value="S1_RPS1_repeat_ec2_hs2"/>
    <property type="match status" value="1"/>
</dbReference>
<dbReference type="EC" id="1.17.7.4" evidence="8"/>
<feature type="region of interest" description="Disordered" evidence="9">
    <location>
        <begin position="650"/>
        <end position="718"/>
    </location>
</feature>